<dbReference type="SMART" id="SM00822">
    <property type="entry name" value="PKS_KR"/>
    <property type="match status" value="1"/>
</dbReference>
<dbReference type="InterPro" id="IPR002347">
    <property type="entry name" value="SDR_fam"/>
</dbReference>
<dbReference type="PANTHER" id="PTHR42760:SF40">
    <property type="entry name" value="3-OXOACYL-[ACYL-CARRIER-PROTEIN] REDUCTASE, CHLOROPLASTIC"/>
    <property type="match status" value="1"/>
</dbReference>
<dbReference type="InterPro" id="IPR057326">
    <property type="entry name" value="KR_dom"/>
</dbReference>
<protein>
    <submittedName>
        <fullName evidence="4">3-oxoacyl-ACP reductase FabG</fullName>
        <ecNumber evidence="4">1.1.1.100</ecNumber>
    </submittedName>
</protein>
<dbReference type="InterPro" id="IPR020904">
    <property type="entry name" value="Sc_DH/Rdtase_CS"/>
</dbReference>
<dbReference type="PROSITE" id="PS00061">
    <property type="entry name" value="ADH_SHORT"/>
    <property type="match status" value="1"/>
</dbReference>
<keyword evidence="2 4" id="KW-0560">Oxidoreductase</keyword>
<dbReference type="PANTHER" id="PTHR42760">
    <property type="entry name" value="SHORT-CHAIN DEHYDROGENASES/REDUCTASES FAMILY MEMBER"/>
    <property type="match status" value="1"/>
</dbReference>
<organism evidence="4 5">
    <name type="scientific">Actinosynnema pretiosum subsp. pretiosum</name>
    <dbReference type="NCBI Taxonomy" id="103721"/>
    <lineage>
        <taxon>Bacteria</taxon>
        <taxon>Bacillati</taxon>
        <taxon>Actinomycetota</taxon>
        <taxon>Actinomycetes</taxon>
        <taxon>Pseudonocardiales</taxon>
        <taxon>Pseudonocardiaceae</taxon>
        <taxon>Actinosynnema</taxon>
    </lineage>
</organism>
<dbReference type="PRINTS" id="PR00080">
    <property type="entry name" value="SDRFAMILY"/>
</dbReference>
<reference evidence="4" key="1">
    <citation type="submission" date="2021-04" db="EMBL/GenBank/DDBJ databases">
        <title>Genomic sequence of Actinosynnema pretiosum subsp. pretiosum ATCC 31280 (C-14919).</title>
        <authorList>
            <person name="Bai L."/>
            <person name="Wang X."/>
            <person name="Xiao Y."/>
        </authorList>
    </citation>
    <scope>NUCLEOTIDE SEQUENCE</scope>
    <source>
        <strain evidence="4">ATCC 31280</strain>
    </source>
</reference>
<dbReference type="Gene3D" id="3.40.50.720">
    <property type="entry name" value="NAD(P)-binding Rossmann-like Domain"/>
    <property type="match status" value="1"/>
</dbReference>
<dbReference type="AlphaFoldDB" id="A0AA45L5P6"/>
<dbReference type="NCBIfam" id="NF009466">
    <property type="entry name" value="PRK12826.1-2"/>
    <property type="match status" value="1"/>
</dbReference>
<dbReference type="Proteomes" id="UP000677152">
    <property type="component" value="Chromosome"/>
</dbReference>
<dbReference type="InterPro" id="IPR036291">
    <property type="entry name" value="NAD(P)-bd_dom_sf"/>
</dbReference>
<evidence type="ECO:0000313" key="4">
    <source>
        <dbReference type="EMBL" id="QUF03776.1"/>
    </source>
</evidence>
<accession>A0AA45L5P6</accession>
<dbReference type="EMBL" id="CP073249">
    <property type="protein sequence ID" value="QUF03776.1"/>
    <property type="molecule type" value="Genomic_DNA"/>
</dbReference>
<evidence type="ECO:0000256" key="1">
    <source>
        <dbReference type="ARBA" id="ARBA00006484"/>
    </source>
</evidence>
<evidence type="ECO:0000256" key="2">
    <source>
        <dbReference type="ARBA" id="ARBA00023002"/>
    </source>
</evidence>
<feature type="domain" description="Ketoreductase" evidence="3">
    <location>
        <begin position="3"/>
        <end position="175"/>
    </location>
</feature>
<name>A0AA45L5P6_9PSEU</name>
<dbReference type="GO" id="GO:0030497">
    <property type="term" value="P:fatty acid elongation"/>
    <property type="evidence" value="ECO:0007669"/>
    <property type="project" value="TreeGrafter"/>
</dbReference>
<dbReference type="EC" id="1.1.1.100" evidence="4"/>
<dbReference type="PRINTS" id="PR00081">
    <property type="entry name" value="GDHRDH"/>
</dbReference>
<dbReference type="FunFam" id="3.40.50.720:FF:000173">
    <property type="entry name" value="3-oxoacyl-[acyl-carrier protein] reductase"/>
    <property type="match status" value="1"/>
</dbReference>
<dbReference type="SUPFAM" id="SSF51735">
    <property type="entry name" value="NAD(P)-binding Rossmann-fold domains"/>
    <property type="match status" value="1"/>
</dbReference>
<evidence type="ECO:0000259" key="3">
    <source>
        <dbReference type="SMART" id="SM00822"/>
    </source>
</evidence>
<gene>
    <name evidence="4" type="primary">fabG</name>
    <name evidence="4" type="ORF">KCV87_31150</name>
</gene>
<dbReference type="Pfam" id="PF13561">
    <property type="entry name" value="adh_short_C2"/>
    <property type="match status" value="1"/>
</dbReference>
<proteinExistence type="inferred from homology"/>
<sequence>MTGVALVTGGNRGIGLATATALAKAGMRVAVTHRGGGAPAELFGVRCDVRDAEQVDRAFTEVERELGPVGVLVANAGVTRDRLVATMGPEDFEDVLRTNLTGAYLVARRAVRGMVRHRGGRIVLVASVSALIGARGQANYTAAKAGMIGFARSAALELASRGITVNVVAPGWISTDMTDELPEAARVEAAAHVPMRRFGAPEEAAAAIAFLASDAASYVTGVVLPVDGGLSLER</sequence>
<dbReference type="GO" id="GO:0004316">
    <property type="term" value="F:3-oxoacyl-[acyl-carrier-protein] reductase (NADPH) activity"/>
    <property type="evidence" value="ECO:0007669"/>
    <property type="project" value="UniProtKB-EC"/>
</dbReference>
<comment type="similarity">
    <text evidence="1">Belongs to the short-chain dehydrogenases/reductases (SDR) family.</text>
</comment>
<evidence type="ECO:0000313" key="5">
    <source>
        <dbReference type="Proteomes" id="UP000677152"/>
    </source>
</evidence>